<keyword evidence="1" id="KW-0560">Oxidoreductase</keyword>
<dbReference type="PRINTS" id="PR00086">
    <property type="entry name" value="LLDHDRGNASE"/>
</dbReference>
<comment type="caution">
    <text evidence="4">The sequence shown here is derived from an EMBL/GenBank/DDBJ whole genome shotgun (WGS) entry which is preliminary data.</text>
</comment>
<proteinExistence type="predicted"/>
<name>A0ABQ2Y9T7_9ACTN</name>
<evidence type="ECO:0000256" key="2">
    <source>
        <dbReference type="ARBA" id="ARBA00023027"/>
    </source>
</evidence>
<dbReference type="Gene3D" id="3.40.50.300">
    <property type="entry name" value="P-loop containing nucleotide triphosphate hydrolases"/>
    <property type="match status" value="1"/>
</dbReference>
<dbReference type="Pfam" id="PF00056">
    <property type="entry name" value="Ldh_1_N"/>
    <property type="match status" value="1"/>
</dbReference>
<dbReference type="Gene3D" id="3.90.110.10">
    <property type="entry name" value="Lactate dehydrogenase/glycoside hydrolase, family 4, C-terminal"/>
    <property type="match status" value="1"/>
</dbReference>
<keyword evidence="2" id="KW-0520">NAD</keyword>
<dbReference type="InterPro" id="IPR036291">
    <property type="entry name" value="NAD(P)-bd_dom_sf"/>
</dbReference>
<dbReference type="SUPFAM" id="SSF51735">
    <property type="entry name" value="NAD(P)-binding Rossmann-fold domains"/>
    <property type="match status" value="1"/>
</dbReference>
<organism evidence="4 5">
    <name type="scientific">Streptomyces hiroshimensis</name>
    <dbReference type="NCBI Taxonomy" id="66424"/>
    <lineage>
        <taxon>Bacteria</taxon>
        <taxon>Bacillati</taxon>
        <taxon>Actinomycetota</taxon>
        <taxon>Actinomycetes</taxon>
        <taxon>Kitasatosporales</taxon>
        <taxon>Streptomycetaceae</taxon>
        <taxon>Streptomyces</taxon>
    </lineage>
</organism>
<dbReference type="InterPro" id="IPR027417">
    <property type="entry name" value="P-loop_NTPase"/>
</dbReference>
<dbReference type="PANTHER" id="PTHR43128:SF16">
    <property type="entry name" value="L-LACTATE DEHYDROGENASE"/>
    <property type="match status" value="1"/>
</dbReference>
<dbReference type="InterPro" id="IPR001236">
    <property type="entry name" value="Lactate/malate_DH_N"/>
</dbReference>
<reference evidence="5" key="1">
    <citation type="journal article" date="2019" name="Int. J. Syst. Evol. Microbiol.">
        <title>The Global Catalogue of Microorganisms (GCM) 10K type strain sequencing project: providing services to taxonomists for standard genome sequencing and annotation.</title>
        <authorList>
            <consortium name="The Broad Institute Genomics Platform"/>
            <consortium name="The Broad Institute Genome Sequencing Center for Infectious Disease"/>
            <person name="Wu L."/>
            <person name="Ma J."/>
        </authorList>
    </citation>
    <scope>NUCLEOTIDE SEQUENCE [LARGE SCALE GENOMIC DNA]</scope>
    <source>
        <strain evidence="5">JCM 4586</strain>
    </source>
</reference>
<dbReference type="RefSeq" id="WP_308433651.1">
    <property type="nucleotide sequence ID" value="NZ_BMUT01000002.1"/>
</dbReference>
<evidence type="ECO:0000259" key="3">
    <source>
        <dbReference type="Pfam" id="PF00056"/>
    </source>
</evidence>
<dbReference type="Gene3D" id="3.40.50.720">
    <property type="entry name" value="NAD(P)-binding Rossmann-like Domain"/>
    <property type="match status" value="1"/>
</dbReference>
<dbReference type="InterPro" id="IPR001557">
    <property type="entry name" value="L-lactate/malate_DH"/>
</dbReference>
<dbReference type="Proteomes" id="UP000659223">
    <property type="component" value="Unassembled WGS sequence"/>
</dbReference>
<dbReference type="InterPro" id="IPR015955">
    <property type="entry name" value="Lactate_DH/Glyco_Ohase_4_C"/>
</dbReference>
<evidence type="ECO:0000313" key="5">
    <source>
        <dbReference type="Proteomes" id="UP000659223"/>
    </source>
</evidence>
<evidence type="ECO:0000313" key="4">
    <source>
        <dbReference type="EMBL" id="GGX72850.1"/>
    </source>
</evidence>
<evidence type="ECO:0000256" key="1">
    <source>
        <dbReference type="ARBA" id="ARBA00023002"/>
    </source>
</evidence>
<dbReference type="SUPFAM" id="SSF53795">
    <property type="entry name" value="PEP carboxykinase-like"/>
    <property type="match status" value="1"/>
</dbReference>
<protein>
    <recommendedName>
        <fullName evidence="3">Lactate/malate dehydrogenase N-terminal domain-containing protein</fullName>
    </recommendedName>
</protein>
<sequence length="683" mass="72923">MTPPLTPPPVGAVGVIGAGAVGQSVAMLLAAGGWCESVRIVSRTGLSARALVTDLEDMCQVTASSVRAVHVTDAGQLASCEAVVVCPRGDFTNTTRTDIRMAGLNANAPVIADLARKLDQYQGLVVMVTNPVDVLTRLFAEVSGCPHVYGVGSNTDTARYRLALARLLDVPPQAVVGHVIGEHGDQAVVCASATRVGDLPVPVPLRHVRDELSDRPRRINAGLGRTRCGPAGAVIAALRAGLGLDDAVTELCVNHEGRWRGIPLRFTAGTPTVCLPRLDAAEARQLIAADAKLRDAYEPLARLYLPAHPRQKEKTAVPQTAVRIATATQAATVTSNSPVVTDWALRYFGPWWNATSTAPDTNAAVITDVNAGRVTEIAQRVADHPHEKTVYANSNMLFDQDDDGTVAASQPDEKLVYRAEPGGPLRIYGCEDIPVALATARLTREVVRGQLLADGWSILHASAVVRDGQTVLTLGDKGAGKTTTALLLARAGWQLLANDRVFIRREDDRLRVLPWPSAAAIGLGLVDALDWYETVRERLLGGEQLHPTQHQKVTGALHSGNCTPLWNESGKELKPQFFPDQLHSWLGLTLATEGHAARILFPEITPGTKPALLDEDRSVGAGDFFTAGTEDRYPDVFGLLPADLPSTQPLLELLGELPRNALTLGHDVKANTDFLAQVTGPTT</sequence>
<dbReference type="PANTHER" id="PTHR43128">
    <property type="entry name" value="L-2-HYDROXYCARBOXYLATE DEHYDROGENASE (NAD(P)(+))"/>
    <property type="match status" value="1"/>
</dbReference>
<feature type="domain" description="Lactate/malate dehydrogenase N-terminal" evidence="3">
    <location>
        <begin position="13"/>
        <end position="146"/>
    </location>
</feature>
<keyword evidence="5" id="KW-1185">Reference proteome</keyword>
<dbReference type="SUPFAM" id="SSF56327">
    <property type="entry name" value="LDH C-terminal domain-like"/>
    <property type="match status" value="1"/>
</dbReference>
<accession>A0ABQ2Y9T7</accession>
<gene>
    <name evidence="4" type="ORF">GCM10010324_17850</name>
</gene>
<dbReference type="EMBL" id="BMUT01000002">
    <property type="protein sequence ID" value="GGX72850.1"/>
    <property type="molecule type" value="Genomic_DNA"/>
</dbReference>